<comment type="catalytic activity">
    <reaction evidence="17 18">
        <text>O-phospho-L-seryl-tRNA(Sec) + selenophosphate + H2O = L-selenocysteinyl-tRNA(Sec) + 2 phosphate</text>
        <dbReference type="Rhea" id="RHEA:25041"/>
        <dbReference type="Rhea" id="RHEA-COMP:9743"/>
        <dbReference type="Rhea" id="RHEA-COMP:9947"/>
        <dbReference type="ChEBI" id="CHEBI:15377"/>
        <dbReference type="ChEBI" id="CHEBI:16144"/>
        <dbReference type="ChEBI" id="CHEBI:43474"/>
        <dbReference type="ChEBI" id="CHEBI:78551"/>
        <dbReference type="ChEBI" id="CHEBI:78573"/>
        <dbReference type="EC" id="2.9.1.2"/>
    </reaction>
</comment>
<keyword evidence="9 18" id="KW-0694">RNA-binding</keyword>
<dbReference type="PIRSF" id="PIRSF017689">
    <property type="entry name" value="SepSecS"/>
    <property type="match status" value="1"/>
</dbReference>
<dbReference type="InterPro" id="IPR019872">
    <property type="entry name" value="Sec-tRNA_Se_transferase"/>
</dbReference>
<dbReference type="Proteomes" id="UP000515154">
    <property type="component" value="Linkage group LG2"/>
</dbReference>
<evidence type="ECO:0000256" key="6">
    <source>
        <dbReference type="ARBA" id="ARBA00021963"/>
    </source>
</evidence>
<evidence type="ECO:0000313" key="21">
    <source>
        <dbReference type="Proteomes" id="UP000515154"/>
    </source>
</evidence>
<evidence type="ECO:0000256" key="11">
    <source>
        <dbReference type="ARBA" id="ARBA00022917"/>
    </source>
</evidence>
<dbReference type="EC" id="2.9.1.2" evidence="5 18"/>
<evidence type="ECO:0000256" key="3">
    <source>
        <dbReference type="ARBA" id="ARBA00004822"/>
    </source>
</evidence>
<evidence type="ECO:0000313" key="22">
    <source>
        <dbReference type="RefSeq" id="XP_029655477.1"/>
    </source>
</evidence>
<evidence type="ECO:0000256" key="2">
    <source>
        <dbReference type="ARBA" id="ARBA00002552"/>
    </source>
</evidence>
<evidence type="ECO:0000256" key="12">
    <source>
        <dbReference type="ARBA" id="ARBA00023266"/>
    </source>
</evidence>
<dbReference type="KEGG" id="osn:115229226"/>
<evidence type="ECO:0000256" key="14">
    <source>
        <dbReference type="ARBA" id="ARBA00030669"/>
    </source>
</evidence>
<dbReference type="RefSeq" id="XP_036356540.1">
    <property type="nucleotide sequence ID" value="XM_036500647.1"/>
</dbReference>
<dbReference type="GO" id="GO:0098621">
    <property type="term" value="F:O-phosphoseryl-tRNA(Sec) selenium transferase activity"/>
    <property type="evidence" value="ECO:0007669"/>
    <property type="project" value="UniProtKB-EC"/>
</dbReference>
<organism evidence="21 22">
    <name type="scientific">Octopus sinensis</name>
    <name type="common">East Asian common octopus</name>
    <dbReference type="NCBI Taxonomy" id="2607531"/>
    <lineage>
        <taxon>Eukaryota</taxon>
        <taxon>Metazoa</taxon>
        <taxon>Spiralia</taxon>
        <taxon>Lophotrochozoa</taxon>
        <taxon>Mollusca</taxon>
        <taxon>Cephalopoda</taxon>
        <taxon>Coleoidea</taxon>
        <taxon>Octopodiformes</taxon>
        <taxon>Octopoda</taxon>
        <taxon>Incirrata</taxon>
        <taxon>Octopodidae</taxon>
        <taxon>Octopus</taxon>
    </lineage>
</organism>
<dbReference type="GO" id="GO:0001717">
    <property type="term" value="P:conversion of seryl-tRNAsec to selenocys-tRNAsec"/>
    <property type="evidence" value="ECO:0007669"/>
    <property type="project" value="UniProtKB-UniRule"/>
</dbReference>
<keyword evidence="10 18" id="KW-0663">Pyridoxal phosphate</keyword>
<dbReference type="GO" id="GO:0001514">
    <property type="term" value="P:selenocysteine incorporation"/>
    <property type="evidence" value="ECO:0007669"/>
    <property type="project" value="TreeGrafter"/>
</dbReference>
<feature type="binding site" evidence="19">
    <location>
        <position position="75"/>
    </location>
    <ligand>
        <name>pyridoxal 5'-phosphate</name>
        <dbReference type="ChEBI" id="CHEBI:597326"/>
    </ligand>
</feature>
<feature type="binding site" evidence="19">
    <location>
        <position position="105"/>
    </location>
    <ligand>
        <name>substrate</name>
    </ligand>
</feature>
<evidence type="ECO:0000256" key="1">
    <source>
        <dbReference type="ARBA" id="ARBA00001933"/>
    </source>
</evidence>
<evidence type="ECO:0000256" key="16">
    <source>
        <dbReference type="ARBA" id="ARBA00032693"/>
    </source>
</evidence>
<feature type="site" description="May act as a substrate filter by repelling compounds with a negatively charged alpha-carboxylate" evidence="20">
    <location>
        <position position="74"/>
    </location>
</feature>
<proteinExistence type="inferred from homology"/>
<dbReference type="NCBIfam" id="TIGR03531">
    <property type="entry name" value="selenium_SpcS"/>
    <property type="match status" value="1"/>
</dbReference>
<keyword evidence="18" id="KW-0963">Cytoplasm</keyword>
<dbReference type="RefSeq" id="XP_029655477.1">
    <property type="nucleotide sequence ID" value="XM_029799617.2"/>
</dbReference>
<evidence type="ECO:0000256" key="10">
    <source>
        <dbReference type="ARBA" id="ARBA00022898"/>
    </source>
</evidence>
<gene>
    <name evidence="22 23 24 25" type="primary">LOC115229226</name>
</gene>
<comment type="cofactor">
    <cofactor evidence="1 18 20">
        <name>pyridoxal 5'-phosphate</name>
        <dbReference type="ChEBI" id="CHEBI:597326"/>
    </cofactor>
</comment>
<evidence type="ECO:0000256" key="8">
    <source>
        <dbReference type="ARBA" id="ARBA00022679"/>
    </source>
</evidence>
<feature type="binding site" evidence="19">
    <location>
        <position position="395"/>
    </location>
    <ligand>
        <name>tRNA</name>
        <dbReference type="ChEBI" id="CHEBI:17843"/>
    </ligand>
</feature>
<dbReference type="InterPro" id="IPR015424">
    <property type="entry name" value="PyrdxlP-dep_Trfase"/>
</dbReference>
<comment type="subcellular location">
    <subcellularLocation>
        <location evidence="18">Cytoplasm</location>
    </subcellularLocation>
</comment>
<keyword evidence="21" id="KW-1185">Reference proteome</keyword>
<comment type="subunit">
    <text evidence="13">Homotetramer formed by a catalytic dimer and a non-catalytic dimer serving as a binding platform that orients tRNASec for catalysis. Each tetramer binds the CCA ends of two tRNAs which point to the active sites of the catalytic dimer.</text>
</comment>
<dbReference type="RefSeq" id="XP_029655484.1">
    <property type="nucleotide sequence ID" value="XM_029799624.2"/>
</dbReference>
<keyword evidence="11 18" id="KW-0648">Protein biosynthesis</keyword>
<dbReference type="AlphaFoldDB" id="A0A6P7U1R1"/>
<dbReference type="PANTHER" id="PTHR12944">
    <property type="entry name" value="SOLUBLE LIVER ANTIGEN/LIVER PANCREAS ANTIGEN"/>
    <property type="match status" value="1"/>
</dbReference>
<comment type="function">
    <text evidence="2 18">Converts O-phosphoseryl-tRNA(Sec) to selenocysteinyl-tRNA(Sec) required for selenoprotein biosynthesis.</text>
</comment>
<accession>A0A6P7U1R1</accession>
<evidence type="ECO:0000313" key="24">
    <source>
        <dbReference type="RefSeq" id="XP_036356540.1"/>
    </source>
</evidence>
<dbReference type="InterPro" id="IPR008829">
    <property type="entry name" value="SepSecS/SepCysS"/>
</dbReference>
<dbReference type="SUPFAM" id="SSF53383">
    <property type="entry name" value="PLP-dependent transferases"/>
    <property type="match status" value="1"/>
</dbReference>
<feature type="binding site" evidence="19">
    <location>
        <position position="98"/>
    </location>
    <ligand>
        <name>substrate</name>
    </ligand>
</feature>
<dbReference type="Gene3D" id="3.40.640.10">
    <property type="entry name" value="Type I PLP-dependent aspartate aminotransferase-like (Major domain)"/>
    <property type="match status" value="1"/>
</dbReference>
<evidence type="ECO:0000256" key="5">
    <source>
        <dbReference type="ARBA" id="ARBA00012464"/>
    </source>
</evidence>
<dbReference type="PANTHER" id="PTHR12944:SF2">
    <property type="entry name" value="O-PHOSPHOSERYL-TRNA(SEC) SELENIUM TRANSFERASE"/>
    <property type="match status" value="1"/>
</dbReference>
<dbReference type="InterPro" id="IPR015421">
    <property type="entry name" value="PyrdxlP-dep_Trfase_major"/>
</dbReference>
<protein>
    <recommendedName>
        <fullName evidence="6 18">O-phosphoseryl-tRNA(Sec) selenium transferase</fullName>
        <ecNumber evidence="5 18">2.9.1.2</ecNumber>
    </recommendedName>
    <alternativeName>
        <fullName evidence="14 18">Selenocysteine synthase</fullName>
    </alternativeName>
    <alternativeName>
        <fullName evidence="15 18">Selenocysteinyl-tRNA(Sec) synthase</fullName>
    </alternativeName>
    <alternativeName>
        <fullName evidence="16 18">Sep-tRNA:Sec-tRNA synthase</fullName>
    </alternativeName>
</protein>
<dbReference type="GO" id="GO:0005737">
    <property type="term" value="C:cytoplasm"/>
    <property type="evidence" value="ECO:0007669"/>
    <property type="project" value="UniProtKB-SubCell"/>
</dbReference>
<reference evidence="22 23" key="1">
    <citation type="submission" date="2025-08" db="UniProtKB">
        <authorList>
            <consortium name="RefSeq"/>
        </authorList>
    </citation>
    <scope>IDENTIFICATION</scope>
</reference>
<dbReference type="GO" id="GO:0000049">
    <property type="term" value="F:tRNA binding"/>
    <property type="evidence" value="ECO:0007669"/>
    <property type="project" value="UniProtKB-UniRule"/>
</dbReference>
<keyword evidence="12 18" id="KW-0711">Selenium</keyword>
<evidence type="ECO:0000256" key="7">
    <source>
        <dbReference type="ARBA" id="ARBA00022555"/>
    </source>
</evidence>
<evidence type="ECO:0000256" key="18">
    <source>
        <dbReference type="PIRNR" id="PIRNR017689"/>
    </source>
</evidence>
<dbReference type="UniPathway" id="UPA00906">
    <property type="reaction ID" value="UER00898"/>
</dbReference>
<keyword evidence="7 18" id="KW-0820">tRNA-binding</keyword>
<feature type="binding site" evidence="19">
    <location>
        <position position="97"/>
    </location>
    <ligand>
        <name>substrate</name>
    </ligand>
</feature>
<evidence type="ECO:0000256" key="9">
    <source>
        <dbReference type="ARBA" id="ARBA00022884"/>
    </source>
</evidence>
<dbReference type="RefSeq" id="XP_036356541.1">
    <property type="nucleotide sequence ID" value="XM_036500648.1"/>
</dbReference>
<dbReference type="Pfam" id="PF05889">
    <property type="entry name" value="SepSecS"/>
    <property type="match status" value="1"/>
</dbReference>
<evidence type="ECO:0000256" key="4">
    <source>
        <dbReference type="ARBA" id="ARBA00007037"/>
    </source>
</evidence>
<evidence type="ECO:0000313" key="25">
    <source>
        <dbReference type="RefSeq" id="XP_036356541.1"/>
    </source>
</evidence>
<evidence type="ECO:0000256" key="15">
    <source>
        <dbReference type="ARBA" id="ARBA00032048"/>
    </source>
</evidence>
<feature type="binding site" evidence="19">
    <location>
        <position position="271"/>
    </location>
    <ligand>
        <name>tRNA</name>
        <dbReference type="ChEBI" id="CHEBI:17843"/>
    </ligand>
</feature>
<feature type="modified residue" description="N6-(pyridoxal phosphate)lysine" evidence="20">
    <location>
        <position position="284"/>
    </location>
</feature>
<evidence type="ECO:0000313" key="23">
    <source>
        <dbReference type="RefSeq" id="XP_029655484.1"/>
    </source>
</evidence>
<keyword evidence="8 18" id="KW-0808">Transferase</keyword>
<feature type="binding site" evidence="19">
    <location>
        <position position="313"/>
    </location>
    <ligand>
        <name>substrate</name>
    </ligand>
</feature>
<sequence length="510" mass="56154">MNSSVSALCEQLVSVGYIQQGNQARQGHEAKLKELLQHRKLPQEGWDDLTIELVLHELAVMDSNNFLGNCGVGEREARLASQLVAKRHYRLGHGIGRSGDITAIQPKAAGSSVLMKITNCLARDVIKLSGVHSVKNCFVVPVATGMALVLCMLTIKQHRPQAKYVLWPRIDQKSCFKSIVTAGFQPVIIENVLEGDELRTDVPKLSEQIDVLGRENIACVMSTTSCFAPRAPDKLEEIAKLCKENNIPHLVNNAYGIQASKCTHLLEQAARVGRIDAFVQSTDKNFMVPVGGSIIAGFDKNFIDEIGKMYPGRASSTPTIDLFITLLSLGSTGYMKLLKDRKEMFKYLKNALSSCAEKHGQELLTINNNQISMAMTLRYEESVNVTEIGSMLFKRFVSGTRVIAKDSGTKEICKQSFVNFGAHYNNYPCSYLTAAAGIGMTKTDVDTFINRLDKVLAKFSNSKCEIIKQPSEDVSTNDDISTTSKDKLTNDKLNTSINDVLSNDDVSVNT</sequence>
<evidence type="ECO:0000256" key="13">
    <source>
        <dbReference type="ARBA" id="ARBA00026053"/>
    </source>
</evidence>
<comment type="pathway">
    <text evidence="3 18">Aminoacyl-tRNA biosynthesis; selenocysteinyl-tRNA(Sec) biosynthesis; selenocysteinyl-tRNA(Sec) from L-seryl-tRNA(Sec) (archaeal/eukaryal route): step 2/2.</text>
</comment>
<evidence type="ECO:0000256" key="17">
    <source>
        <dbReference type="ARBA" id="ARBA00048808"/>
    </source>
</evidence>
<evidence type="ECO:0000256" key="20">
    <source>
        <dbReference type="PIRSR" id="PIRSR017689-50"/>
    </source>
</evidence>
<comment type="similarity">
    <text evidence="4 18">Belongs to the SepSecS family.</text>
</comment>
<evidence type="ECO:0000256" key="19">
    <source>
        <dbReference type="PIRSR" id="PIRSR017689-1"/>
    </source>
</evidence>
<name>A0A6P7U1R1_9MOLL</name>